<dbReference type="VEuPathDB" id="FungiDB:FMAN_10941"/>
<name>A0A1L7TD29_FUSMA</name>
<dbReference type="GeneID" id="65090193"/>
<keyword evidence="2" id="KW-1185">Reference proteome</keyword>
<evidence type="ECO:0008006" key="3">
    <source>
        <dbReference type="Google" id="ProtNLM"/>
    </source>
</evidence>
<evidence type="ECO:0000313" key="1">
    <source>
        <dbReference type="EMBL" id="CVK96610.1"/>
    </source>
</evidence>
<protein>
    <recommendedName>
        <fullName evidence="3">AB hydrolase-1 domain-containing protein</fullName>
    </recommendedName>
</protein>
<gene>
    <name evidence="1" type="ORF">FMAN_10941</name>
</gene>
<comment type="caution">
    <text evidence="1">The sequence shown here is derived from an EMBL/GenBank/DDBJ whole genome shotgun (WGS) entry which is preliminary data.</text>
</comment>
<dbReference type="InterPro" id="IPR029058">
    <property type="entry name" value="AB_hydrolase_fold"/>
</dbReference>
<dbReference type="Proteomes" id="UP000184255">
    <property type="component" value="Unassembled WGS sequence"/>
</dbReference>
<dbReference type="Gene3D" id="3.40.50.1820">
    <property type="entry name" value="alpha/beta hydrolase"/>
    <property type="match status" value="1"/>
</dbReference>
<organism evidence="1 2">
    <name type="scientific">Fusarium mangiferae</name>
    <name type="common">Mango malformation disease fungus</name>
    <dbReference type="NCBI Taxonomy" id="192010"/>
    <lineage>
        <taxon>Eukaryota</taxon>
        <taxon>Fungi</taxon>
        <taxon>Dikarya</taxon>
        <taxon>Ascomycota</taxon>
        <taxon>Pezizomycotina</taxon>
        <taxon>Sordariomycetes</taxon>
        <taxon>Hypocreomycetidae</taxon>
        <taxon>Hypocreales</taxon>
        <taxon>Nectriaceae</taxon>
        <taxon>Fusarium</taxon>
        <taxon>Fusarium fujikuroi species complex</taxon>
    </lineage>
</organism>
<dbReference type="AlphaFoldDB" id="A0A1L7TD29"/>
<evidence type="ECO:0000313" key="2">
    <source>
        <dbReference type="Proteomes" id="UP000184255"/>
    </source>
</evidence>
<sequence>MEIIAYLPDAPQTEVLVYVGLMFPAPFSTTRRSAQMDCRGYSQSFLDGKQVFQQRLQTDADNAQRLIIHLSGNGTAVVFGTSSGAIVTLASHPECVTRLIAHEPPAFSVLPKEFQLQAHGLINHIYDTYRTHGPSTAMEVFSAGLSEGPETSLMKSCMDARRGDEIRANSLFWFEFGLRQYTSAPVNIEALVKEKEKLILAVGEDNGDGPVMSVMKAIATQGDKEVLKISGGHLGYMLKPEVWARSIVELLQ</sequence>
<dbReference type="SUPFAM" id="SSF53474">
    <property type="entry name" value="alpha/beta-Hydrolases"/>
    <property type="match status" value="1"/>
</dbReference>
<dbReference type="RefSeq" id="XP_041684028.1">
    <property type="nucleotide sequence ID" value="XM_041833690.1"/>
</dbReference>
<accession>A0A1L7TD29</accession>
<proteinExistence type="predicted"/>
<dbReference type="EMBL" id="FCQH01000008">
    <property type="protein sequence ID" value="CVK96610.1"/>
    <property type="molecule type" value="Genomic_DNA"/>
</dbReference>
<reference evidence="2" key="1">
    <citation type="journal article" date="2016" name="Genome Biol. Evol.">
        <title>Comparative 'omics' of the Fusarium fujikuroi species complex highlights differences in genetic potential and metabolite synthesis.</title>
        <authorList>
            <person name="Niehaus E.-M."/>
            <person name="Muensterkoetter M."/>
            <person name="Proctor R.H."/>
            <person name="Brown D.W."/>
            <person name="Sharon A."/>
            <person name="Idan Y."/>
            <person name="Oren-Young L."/>
            <person name="Sieber C.M."/>
            <person name="Novak O."/>
            <person name="Pencik A."/>
            <person name="Tarkowska D."/>
            <person name="Hromadova K."/>
            <person name="Freeman S."/>
            <person name="Maymon M."/>
            <person name="Elazar M."/>
            <person name="Youssef S.A."/>
            <person name="El-Shabrawy E.S.M."/>
            <person name="Shalaby A.B.A."/>
            <person name="Houterman P."/>
            <person name="Brock N.L."/>
            <person name="Burkhardt I."/>
            <person name="Tsavkelova E.A."/>
            <person name="Dickschat J.S."/>
            <person name="Galuszka P."/>
            <person name="Gueldener U."/>
            <person name="Tudzynski B."/>
        </authorList>
    </citation>
    <scope>NUCLEOTIDE SEQUENCE [LARGE SCALE GENOMIC DNA]</scope>
    <source>
        <strain evidence="2">MRC7560</strain>
    </source>
</reference>